<keyword evidence="8 9" id="KW-0961">Cell wall biogenesis/degradation</keyword>
<dbReference type="PROSITE" id="PS51782">
    <property type="entry name" value="LYSM"/>
    <property type="match status" value="1"/>
</dbReference>
<dbReference type="Pfam" id="PF01476">
    <property type="entry name" value="LysM"/>
    <property type="match status" value="1"/>
</dbReference>
<protein>
    <submittedName>
        <fullName evidence="12">L,D-transpeptidase YkuD</fullName>
        <ecNumber evidence="12">2.-.-.-</ecNumber>
    </submittedName>
</protein>
<keyword evidence="3" id="KW-0328">Glycosyltransferase</keyword>
<feature type="active site" description="Nucleophile" evidence="9">
    <location>
        <position position="140"/>
    </location>
</feature>
<comment type="similarity">
    <text evidence="2">Belongs to the YkuD family.</text>
</comment>
<evidence type="ECO:0000256" key="9">
    <source>
        <dbReference type="PROSITE-ProRule" id="PRU01373"/>
    </source>
</evidence>
<evidence type="ECO:0000256" key="1">
    <source>
        <dbReference type="ARBA" id="ARBA00004752"/>
    </source>
</evidence>
<dbReference type="SMART" id="SM00257">
    <property type="entry name" value="LysM"/>
    <property type="match status" value="1"/>
</dbReference>
<evidence type="ECO:0000256" key="6">
    <source>
        <dbReference type="ARBA" id="ARBA00022960"/>
    </source>
</evidence>
<dbReference type="PANTHER" id="PTHR30582">
    <property type="entry name" value="L,D-TRANSPEPTIDASE"/>
    <property type="match status" value="1"/>
</dbReference>
<dbReference type="CDD" id="cd16913">
    <property type="entry name" value="YkuD_like"/>
    <property type="match status" value="1"/>
</dbReference>
<evidence type="ECO:0000256" key="8">
    <source>
        <dbReference type="ARBA" id="ARBA00023316"/>
    </source>
</evidence>
<dbReference type="PROSITE" id="PS52029">
    <property type="entry name" value="LD_TPASE"/>
    <property type="match status" value="1"/>
</dbReference>
<dbReference type="InterPro" id="IPR038063">
    <property type="entry name" value="Transpep_catalytic_dom"/>
</dbReference>
<dbReference type="Gene3D" id="3.10.350.10">
    <property type="entry name" value="LysM domain"/>
    <property type="match status" value="1"/>
</dbReference>
<dbReference type="CDD" id="cd00118">
    <property type="entry name" value="LysM"/>
    <property type="match status" value="1"/>
</dbReference>
<dbReference type="EC" id="2.-.-.-" evidence="12"/>
<organism evidence="12 13">
    <name type="scientific">Sutcliffiella rhizosphaerae</name>
    <dbReference type="NCBI Taxonomy" id="2880967"/>
    <lineage>
        <taxon>Bacteria</taxon>
        <taxon>Bacillati</taxon>
        <taxon>Bacillota</taxon>
        <taxon>Bacilli</taxon>
        <taxon>Bacillales</taxon>
        <taxon>Bacillaceae</taxon>
        <taxon>Sutcliffiella</taxon>
    </lineage>
</organism>
<evidence type="ECO:0000313" key="13">
    <source>
        <dbReference type="Proteomes" id="UP000789833"/>
    </source>
</evidence>
<dbReference type="EMBL" id="CAKJTJ010000002">
    <property type="protein sequence ID" value="CAG9619916.1"/>
    <property type="molecule type" value="Genomic_DNA"/>
</dbReference>
<dbReference type="GO" id="GO:0016740">
    <property type="term" value="F:transferase activity"/>
    <property type="evidence" value="ECO:0007669"/>
    <property type="project" value="UniProtKB-KW"/>
</dbReference>
<feature type="domain" description="LysM" evidence="10">
    <location>
        <begin position="2"/>
        <end position="46"/>
    </location>
</feature>
<evidence type="ECO:0000313" key="12">
    <source>
        <dbReference type="EMBL" id="CAG9619916.1"/>
    </source>
</evidence>
<keyword evidence="7 9" id="KW-0573">Peptidoglycan synthesis</keyword>
<dbReference type="RefSeq" id="WP_230499839.1">
    <property type="nucleotide sequence ID" value="NZ_CAKJTJ010000002.1"/>
</dbReference>
<evidence type="ECO:0000256" key="5">
    <source>
        <dbReference type="ARBA" id="ARBA00022801"/>
    </source>
</evidence>
<sequence>MAVHIVRPGETLRSIALDYRRTLAELLQANPIPNPDYIIPGQQIIIPGLPIAVSIPYTIEVSINNRTLTLKKDGAVVKTYPIAVGRMLFDTPVGNYVIVNREPNPGGPFGAMWLSLSKLSYGIHGTNNPSSIGKAVSKGCIRMYNQDVLNLASIVPNGTRVYIRP</sequence>
<dbReference type="Gene3D" id="2.40.440.10">
    <property type="entry name" value="L,D-transpeptidase catalytic domain-like"/>
    <property type="match status" value="1"/>
</dbReference>
<dbReference type="InterPro" id="IPR005490">
    <property type="entry name" value="LD_TPept_cat_dom"/>
</dbReference>
<comment type="pathway">
    <text evidence="1 9">Cell wall biogenesis; peptidoglycan biosynthesis.</text>
</comment>
<dbReference type="Pfam" id="PF03734">
    <property type="entry name" value="YkuD"/>
    <property type="match status" value="1"/>
</dbReference>
<dbReference type="InterPro" id="IPR050979">
    <property type="entry name" value="LD-transpeptidase"/>
</dbReference>
<comment type="caution">
    <text evidence="12">The sequence shown here is derived from an EMBL/GenBank/DDBJ whole genome shotgun (WGS) entry which is preliminary data.</text>
</comment>
<dbReference type="InterPro" id="IPR036779">
    <property type="entry name" value="LysM_dom_sf"/>
</dbReference>
<keyword evidence="6 9" id="KW-0133">Cell shape</keyword>
<proteinExistence type="inferred from homology"/>
<dbReference type="InterPro" id="IPR018392">
    <property type="entry name" value="LysM"/>
</dbReference>
<reference evidence="12 13" key="1">
    <citation type="submission" date="2021-10" db="EMBL/GenBank/DDBJ databases">
        <authorList>
            <person name="Criscuolo A."/>
        </authorList>
    </citation>
    <scope>NUCLEOTIDE SEQUENCE [LARGE SCALE GENOMIC DNA]</scope>
    <source>
        <strain evidence="13">CIP 111883</strain>
    </source>
</reference>
<evidence type="ECO:0000256" key="3">
    <source>
        <dbReference type="ARBA" id="ARBA00022676"/>
    </source>
</evidence>
<evidence type="ECO:0000256" key="4">
    <source>
        <dbReference type="ARBA" id="ARBA00022679"/>
    </source>
</evidence>
<keyword evidence="13" id="KW-1185">Reference proteome</keyword>
<dbReference type="SUPFAM" id="SSF141523">
    <property type="entry name" value="L,D-transpeptidase catalytic domain-like"/>
    <property type="match status" value="1"/>
</dbReference>
<feature type="active site" description="Proton donor/acceptor" evidence="9">
    <location>
        <position position="124"/>
    </location>
</feature>
<dbReference type="SUPFAM" id="SSF54106">
    <property type="entry name" value="LysM domain"/>
    <property type="match status" value="1"/>
</dbReference>
<gene>
    <name evidence="12" type="primary">ykuD</name>
    <name evidence="12" type="ORF">BACCIP111883_00684</name>
</gene>
<name>A0ABM8YJ16_9BACI</name>
<dbReference type="Proteomes" id="UP000789833">
    <property type="component" value="Unassembled WGS sequence"/>
</dbReference>
<keyword evidence="4 12" id="KW-0808">Transferase</keyword>
<accession>A0ABM8YJ16</accession>
<evidence type="ECO:0000259" key="11">
    <source>
        <dbReference type="PROSITE" id="PS52029"/>
    </source>
</evidence>
<evidence type="ECO:0000256" key="7">
    <source>
        <dbReference type="ARBA" id="ARBA00022984"/>
    </source>
</evidence>
<evidence type="ECO:0000256" key="2">
    <source>
        <dbReference type="ARBA" id="ARBA00005992"/>
    </source>
</evidence>
<feature type="domain" description="L,D-TPase catalytic" evidence="11">
    <location>
        <begin position="57"/>
        <end position="164"/>
    </location>
</feature>
<keyword evidence="5" id="KW-0378">Hydrolase</keyword>
<dbReference type="PANTHER" id="PTHR30582:SF24">
    <property type="entry name" value="L,D-TRANSPEPTIDASE ERFK_SRFK-RELATED"/>
    <property type="match status" value="1"/>
</dbReference>
<evidence type="ECO:0000259" key="10">
    <source>
        <dbReference type="PROSITE" id="PS51782"/>
    </source>
</evidence>